<evidence type="ECO:0000313" key="1">
    <source>
        <dbReference type="EMBL" id="KAA8561307.1"/>
    </source>
</evidence>
<protein>
    <submittedName>
        <fullName evidence="1">Uncharacterized protein</fullName>
    </submittedName>
</protein>
<proteinExistence type="predicted"/>
<sequence>MHSAFFYHLGYECERAGTLQILTGHTVGSLVALHDVYKLKLKANQYGETKGFEISHVIPVQGHAFIGLYHAENLVVAPTHLNRTHGTKHYGGGLSISRNSLVSKHAVAKGAPRKQTVERIIRFLGEDVVAELVKVAKIQSTQRHALTAWLHDHLDPVVPEQRDYLDSLDGMTTQALSALKATLEGKEGSRAFVVKTTTYTASDVFLLELERHSTYRPELAVVVSILRKRVAPFTSQHLSRINLNAQEQQAVFDVLHGQPVEAIQNVLDEYIARHTSVMDHGERIPAYAPIVFNVVSRRRPAAKPVVVALKTFRSFADELDEHVDYTPLPVLQVHTATYEADPLPWGR</sequence>
<accession>A0A5M9IXW4</accession>
<gene>
    <name evidence="1" type="ORF">FX985_01359</name>
</gene>
<dbReference type="Proteomes" id="UP000323425">
    <property type="component" value="Unassembled WGS sequence"/>
</dbReference>
<evidence type="ECO:0000313" key="2">
    <source>
        <dbReference type="Proteomes" id="UP000323425"/>
    </source>
</evidence>
<comment type="caution">
    <text evidence="1">The sequence shown here is derived from an EMBL/GenBank/DDBJ whole genome shotgun (WGS) entry which is preliminary data.</text>
</comment>
<organism evidence="1 2">
    <name type="scientific">Pseudomonas extremaustralis</name>
    <dbReference type="NCBI Taxonomy" id="359110"/>
    <lineage>
        <taxon>Bacteria</taxon>
        <taxon>Pseudomonadati</taxon>
        <taxon>Pseudomonadota</taxon>
        <taxon>Gammaproteobacteria</taxon>
        <taxon>Pseudomonadales</taxon>
        <taxon>Pseudomonadaceae</taxon>
        <taxon>Pseudomonas</taxon>
    </lineage>
</organism>
<name>A0A5M9IXW4_9PSED</name>
<reference evidence="1 2" key="1">
    <citation type="journal article" date="2018" name="Plant Biotechnol. Rep.">
        <title>Diversity and antifungal activity of endophytic bacteria associated with Panax ginseng seedlings.</title>
        <authorList>
            <person name="Park J.M."/>
            <person name="Hong C.E."/>
            <person name="Jo S.H."/>
        </authorList>
    </citation>
    <scope>NUCLEOTIDE SEQUENCE [LARGE SCALE GENOMIC DNA]</scope>
    <source>
        <strain evidence="1 2">PgKB38</strain>
    </source>
</reference>
<dbReference type="RefSeq" id="WP_150292958.1">
    <property type="nucleotide sequence ID" value="NZ_VTFH01000001.1"/>
</dbReference>
<dbReference type="AlphaFoldDB" id="A0A5M9IXW4"/>
<dbReference type="EMBL" id="VTFH01000001">
    <property type="protein sequence ID" value="KAA8561307.1"/>
    <property type="molecule type" value="Genomic_DNA"/>
</dbReference>